<evidence type="ECO:0000313" key="2">
    <source>
        <dbReference type="Proteomes" id="UP000579136"/>
    </source>
</evidence>
<name>A0A9Q2CYS8_9STAP</name>
<dbReference type="Proteomes" id="UP000579136">
    <property type="component" value="Unassembled WGS sequence"/>
</dbReference>
<keyword evidence="2" id="KW-1185">Reference proteome</keyword>
<gene>
    <name evidence="1" type="ORF">HNQ45_000415</name>
</gene>
<comment type="caution">
    <text evidence="1">The sequence shown here is derived from an EMBL/GenBank/DDBJ whole genome shotgun (WGS) entry which is preliminary data.</text>
</comment>
<reference evidence="1 2" key="1">
    <citation type="submission" date="2020-08" db="EMBL/GenBank/DDBJ databases">
        <title>Genomic Encyclopedia of Type Strains, Phase IV (KMG-IV): sequencing the most valuable type-strain genomes for metagenomic binning, comparative biology and taxonomic classification.</title>
        <authorList>
            <person name="Goeker M."/>
        </authorList>
    </citation>
    <scope>NUCLEOTIDE SEQUENCE [LARGE SCALE GENOMIC DNA]</scope>
    <source>
        <strain evidence="1 2">DSM 19163</strain>
    </source>
</reference>
<sequence>MKKELRILSGVLTVYQISKALDLPFDVSKDLLEKKLHIQDLDEDFQIKLESLERALYSN</sequence>
<proteinExistence type="predicted"/>
<accession>A0A9Q2CYS8</accession>
<dbReference type="AlphaFoldDB" id="A0A9Q2CYS8"/>
<organism evidence="1 2">
    <name type="scientific">Nosocomiicoccus ampullae</name>
    <dbReference type="NCBI Taxonomy" id="489910"/>
    <lineage>
        <taxon>Bacteria</taxon>
        <taxon>Bacillati</taxon>
        <taxon>Bacillota</taxon>
        <taxon>Bacilli</taxon>
        <taxon>Bacillales</taxon>
        <taxon>Staphylococcaceae</taxon>
        <taxon>Nosocomiicoccus</taxon>
    </lineage>
</organism>
<dbReference type="RefSeq" id="WP_183672966.1">
    <property type="nucleotide sequence ID" value="NZ_CBCRYX010000001.1"/>
</dbReference>
<protein>
    <submittedName>
        <fullName evidence="1">Uncharacterized protein</fullName>
    </submittedName>
</protein>
<evidence type="ECO:0000313" key="1">
    <source>
        <dbReference type="EMBL" id="MBB5175545.1"/>
    </source>
</evidence>
<dbReference type="EMBL" id="JACHHF010000002">
    <property type="protein sequence ID" value="MBB5175545.1"/>
    <property type="molecule type" value="Genomic_DNA"/>
</dbReference>